<dbReference type="AlphaFoldDB" id="A0AAW2JML8"/>
<reference evidence="2" key="1">
    <citation type="submission" date="2020-06" db="EMBL/GenBank/DDBJ databases">
        <authorList>
            <person name="Li T."/>
            <person name="Hu X."/>
            <person name="Zhang T."/>
            <person name="Song X."/>
            <person name="Zhang H."/>
            <person name="Dai N."/>
            <person name="Sheng W."/>
            <person name="Hou X."/>
            <person name="Wei L."/>
        </authorList>
    </citation>
    <scope>NUCLEOTIDE SEQUENCE</scope>
    <source>
        <strain evidence="2">G01</strain>
        <tissue evidence="2">Leaf</tissue>
    </source>
</reference>
<organism evidence="2">
    <name type="scientific">Sesamum angustifolium</name>
    <dbReference type="NCBI Taxonomy" id="2727405"/>
    <lineage>
        <taxon>Eukaryota</taxon>
        <taxon>Viridiplantae</taxon>
        <taxon>Streptophyta</taxon>
        <taxon>Embryophyta</taxon>
        <taxon>Tracheophyta</taxon>
        <taxon>Spermatophyta</taxon>
        <taxon>Magnoliopsida</taxon>
        <taxon>eudicotyledons</taxon>
        <taxon>Gunneridae</taxon>
        <taxon>Pentapetalae</taxon>
        <taxon>asterids</taxon>
        <taxon>lamiids</taxon>
        <taxon>Lamiales</taxon>
        <taxon>Pedaliaceae</taxon>
        <taxon>Sesamum</taxon>
    </lineage>
</organism>
<feature type="region of interest" description="Disordered" evidence="1">
    <location>
        <begin position="123"/>
        <end position="144"/>
    </location>
</feature>
<comment type="caution">
    <text evidence="2">The sequence shown here is derived from an EMBL/GenBank/DDBJ whole genome shotgun (WGS) entry which is preliminary data.</text>
</comment>
<dbReference type="EMBL" id="JACGWK010000794">
    <property type="protein sequence ID" value="KAL0294863.1"/>
    <property type="molecule type" value="Genomic_DNA"/>
</dbReference>
<protein>
    <submittedName>
        <fullName evidence="2">Uncharacterized protein</fullName>
    </submittedName>
</protein>
<proteinExistence type="predicted"/>
<feature type="compositionally biased region" description="Basic and acidic residues" evidence="1">
    <location>
        <begin position="132"/>
        <end position="143"/>
    </location>
</feature>
<accession>A0AAW2JML8</accession>
<gene>
    <name evidence="2" type="ORF">Sangu_2515600</name>
</gene>
<evidence type="ECO:0000313" key="2">
    <source>
        <dbReference type="EMBL" id="KAL0294863.1"/>
    </source>
</evidence>
<evidence type="ECO:0000256" key="1">
    <source>
        <dbReference type="SAM" id="MobiDB-lite"/>
    </source>
</evidence>
<name>A0AAW2JML8_9LAMI</name>
<reference evidence="2" key="2">
    <citation type="journal article" date="2024" name="Plant">
        <title>Genomic evolution and insights into agronomic trait innovations of Sesamum species.</title>
        <authorList>
            <person name="Miao H."/>
            <person name="Wang L."/>
            <person name="Qu L."/>
            <person name="Liu H."/>
            <person name="Sun Y."/>
            <person name="Le M."/>
            <person name="Wang Q."/>
            <person name="Wei S."/>
            <person name="Zheng Y."/>
            <person name="Lin W."/>
            <person name="Duan Y."/>
            <person name="Cao H."/>
            <person name="Xiong S."/>
            <person name="Wang X."/>
            <person name="Wei L."/>
            <person name="Li C."/>
            <person name="Ma Q."/>
            <person name="Ju M."/>
            <person name="Zhao R."/>
            <person name="Li G."/>
            <person name="Mu C."/>
            <person name="Tian Q."/>
            <person name="Mei H."/>
            <person name="Zhang T."/>
            <person name="Gao T."/>
            <person name="Zhang H."/>
        </authorList>
    </citation>
    <scope>NUCLEOTIDE SEQUENCE</scope>
    <source>
        <strain evidence="2">G01</strain>
    </source>
</reference>
<sequence>MKMAERSSVHIHGIKMLSLVEKLEDLNVGLDNDTYIDVILLSRPLSYDSFIINYNMNGLDKFINELINILVKYEAAAHKSVLTVLVGEVSTSKVKGKRVGCWKRKKEKRKAIATIASTAGAPAATVGKGKGKGKEGDSQRSRANDICMHF</sequence>